<evidence type="ECO:0000313" key="3">
    <source>
        <dbReference type="EMBL" id="KAH6659683.1"/>
    </source>
</evidence>
<dbReference type="EMBL" id="JAGPXC010000001">
    <property type="protein sequence ID" value="KAH6659683.1"/>
    <property type="molecule type" value="Genomic_DNA"/>
</dbReference>
<protein>
    <recommendedName>
        <fullName evidence="2">DUF7708 domain-containing protein</fullName>
    </recommendedName>
</protein>
<evidence type="ECO:0000256" key="1">
    <source>
        <dbReference type="SAM" id="MobiDB-lite"/>
    </source>
</evidence>
<dbReference type="GeneID" id="70124609"/>
<organism evidence="3 4">
    <name type="scientific">Truncatella angustata</name>
    <dbReference type="NCBI Taxonomy" id="152316"/>
    <lineage>
        <taxon>Eukaryota</taxon>
        <taxon>Fungi</taxon>
        <taxon>Dikarya</taxon>
        <taxon>Ascomycota</taxon>
        <taxon>Pezizomycotina</taxon>
        <taxon>Sordariomycetes</taxon>
        <taxon>Xylariomycetidae</taxon>
        <taxon>Amphisphaeriales</taxon>
        <taxon>Sporocadaceae</taxon>
        <taxon>Truncatella</taxon>
    </lineage>
</organism>
<dbReference type="Pfam" id="PF24809">
    <property type="entry name" value="DUF7708"/>
    <property type="match status" value="1"/>
</dbReference>
<gene>
    <name evidence="3" type="ORF">BKA67DRAFT_24628</name>
</gene>
<dbReference type="AlphaFoldDB" id="A0A9P8UWH3"/>
<keyword evidence="4" id="KW-1185">Reference proteome</keyword>
<name>A0A9P8UWH3_9PEZI</name>
<dbReference type="RefSeq" id="XP_045963814.1">
    <property type="nucleotide sequence ID" value="XM_046095716.1"/>
</dbReference>
<accession>A0A9P8UWH3</accession>
<comment type="caution">
    <text evidence="3">The sequence shown here is derived from an EMBL/GenBank/DDBJ whole genome shotgun (WGS) entry which is preliminary data.</text>
</comment>
<dbReference type="InterPro" id="IPR056125">
    <property type="entry name" value="DUF7708"/>
</dbReference>
<proteinExistence type="predicted"/>
<evidence type="ECO:0000313" key="4">
    <source>
        <dbReference type="Proteomes" id="UP000758603"/>
    </source>
</evidence>
<dbReference type="Proteomes" id="UP000758603">
    <property type="component" value="Unassembled WGS sequence"/>
</dbReference>
<evidence type="ECO:0000259" key="2">
    <source>
        <dbReference type="Pfam" id="PF24809"/>
    </source>
</evidence>
<feature type="domain" description="DUF7708" evidence="2">
    <location>
        <begin position="94"/>
        <end position="239"/>
    </location>
</feature>
<feature type="region of interest" description="Disordered" evidence="1">
    <location>
        <begin position="510"/>
        <end position="535"/>
    </location>
</feature>
<reference evidence="3" key="1">
    <citation type="journal article" date="2021" name="Nat. Commun.">
        <title>Genetic determinants of endophytism in the Arabidopsis root mycobiome.</title>
        <authorList>
            <person name="Mesny F."/>
            <person name="Miyauchi S."/>
            <person name="Thiergart T."/>
            <person name="Pickel B."/>
            <person name="Atanasova L."/>
            <person name="Karlsson M."/>
            <person name="Huettel B."/>
            <person name="Barry K.W."/>
            <person name="Haridas S."/>
            <person name="Chen C."/>
            <person name="Bauer D."/>
            <person name="Andreopoulos W."/>
            <person name="Pangilinan J."/>
            <person name="LaButti K."/>
            <person name="Riley R."/>
            <person name="Lipzen A."/>
            <person name="Clum A."/>
            <person name="Drula E."/>
            <person name="Henrissat B."/>
            <person name="Kohler A."/>
            <person name="Grigoriev I.V."/>
            <person name="Martin F.M."/>
            <person name="Hacquard S."/>
        </authorList>
    </citation>
    <scope>NUCLEOTIDE SEQUENCE</scope>
    <source>
        <strain evidence="3">MPI-SDFR-AT-0073</strain>
    </source>
</reference>
<dbReference type="OrthoDB" id="61900at2759"/>
<sequence>MDADVEMVLLPGMSAGNVDETDSIESWFETSSSSPSEYSKQAYESAKIYFLEHLGADGTARVLIEQNHSILDVLRVVNDARKRYHVKRNSKASKWLARVSEKVAHYGTVLDVFVQHHPEYVSLVWGTFKLLFSAVCNHETQVKELAKTCTQIANILDRAEITLRLYSSERLMGAVSELYVNILEFLKHAVKWYAKGRLGRAWTAIARPWELGFRDYVLEIKAVSKRIEGVAEVASQAELRATRLETKQVREELALTKLQLERLLPMMEQIYSLQNQLQVDYSSSMGAIQRVEHNQILSLPIMAHLPTPGQAMNYCRSIRNRRRQRYHLAAPTVRQFEDWSRGAASSFIFTSAANGQISRDFLVDSVEMIKSSQRSVVWVMRYENYWEKPLTSIDLLKVLVLQCLQINPRVLRTSPFPPTVASFLDAVDEHDWLSILNRTVMGLPMLYVVLDADVVNAAVNRDKIAATRLLESFTRIASSTSVKVVVERTAVDRNYIRRAWNDRTWSDARIDGGDGKRGPSTNFFVQRRTQRRRRR</sequence>